<sequence length="360" mass="42674">MEQLSFSSQLNAPPNIKTIKEYEAENEQLKTENFQLMHQLSYYRNRGDADMQLVNKNDVESLELENAQLKKQISAMIEENNKRMKLDEERNQELLGYKVRERNYVARESEYKKAMENYKSIETEFMEKEKKYSKMISDLRAAEKNLNDQMKEYNNMIEQLTMQNKVHVEKNNYLEKKLEDTMCVLEALREDNNDNITNLSKLNEQKKFYDNIISEQAEKIKNLEVNNNFLRNEVKNAGTASHLRDEENKRLLNENKHIKDLLEDERKRMNDNMNEMEGMKLRTEQNNRIELENTKRKAQQLAAENTKLSSAISELENKLEGIRNEYEKILKNIAPLKVSMPLLSTSLKVNRLMLMDINKK</sequence>
<evidence type="ECO:0000313" key="3">
    <source>
        <dbReference type="Proteomes" id="UP000011185"/>
    </source>
</evidence>
<evidence type="ECO:0000256" key="1">
    <source>
        <dbReference type="SAM" id="Coils"/>
    </source>
</evidence>
<dbReference type="EMBL" id="JH993935">
    <property type="protein sequence ID" value="ELQ75680.1"/>
    <property type="molecule type" value="Genomic_DNA"/>
</dbReference>
<dbReference type="Proteomes" id="UP000011185">
    <property type="component" value="Unassembled WGS sequence"/>
</dbReference>
<protein>
    <submittedName>
        <fullName evidence="2">Uncharacterized protein</fullName>
    </submittedName>
</protein>
<gene>
    <name evidence="2" type="ORF">THOM_1352</name>
</gene>
<feature type="coiled-coil region" evidence="1">
    <location>
        <begin position="19"/>
        <end position="79"/>
    </location>
</feature>
<keyword evidence="1" id="KW-0175">Coiled coil</keyword>
<evidence type="ECO:0000313" key="2">
    <source>
        <dbReference type="EMBL" id="ELQ75680.1"/>
    </source>
</evidence>
<dbReference type="InParanoid" id="L7JWL8"/>
<dbReference type="VEuPathDB" id="MicrosporidiaDB:THOM_1352"/>
<accession>L7JWL8</accession>
<dbReference type="OMA" id="NENWEIK"/>
<keyword evidence="3" id="KW-1185">Reference proteome</keyword>
<reference evidence="2 3" key="1">
    <citation type="journal article" date="2012" name="PLoS Pathog.">
        <title>The genome of the obligate intracellular parasite Trachipleistophora hominis: new insights into microsporidian genome dynamics and reductive evolution.</title>
        <authorList>
            <person name="Heinz E."/>
            <person name="Williams T.A."/>
            <person name="Nakjang S."/>
            <person name="Noel C.J."/>
            <person name="Swan D.C."/>
            <person name="Goldberg A.V."/>
            <person name="Harris S.R."/>
            <person name="Weinmaier T."/>
            <person name="Markert S."/>
            <person name="Becher D."/>
            <person name="Bernhardt J."/>
            <person name="Dagan T."/>
            <person name="Hacker C."/>
            <person name="Lucocq J.M."/>
            <person name="Schweder T."/>
            <person name="Rattei T."/>
            <person name="Hall N."/>
            <person name="Hirt R.P."/>
            <person name="Embley T.M."/>
        </authorList>
    </citation>
    <scope>NUCLEOTIDE SEQUENCE [LARGE SCALE GENOMIC DNA]</scope>
</reference>
<proteinExistence type="predicted"/>
<dbReference type="HOGENOM" id="CLU_769840_0_0_1"/>
<name>L7JWL8_TRAHO</name>
<dbReference type="OrthoDB" id="2190892at2759"/>
<organism evidence="2 3">
    <name type="scientific">Trachipleistophora hominis</name>
    <name type="common">Microsporidian parasite</name>
    <dbReference type="NCBI Taxonomy" id="72359"/>
    <lineage>
        <taxon>Eukaryota</taxon>
        <taxon>Fungi</taxon>
        <taxon>Fungi incertae sedis</taxon>
        <taxon>Microsporidia</taxon>
        <taxon>Pleistophoridae</taxon>
        <taxon>Trachipleistophora</taxon>
    </lineage>
</organism>
<dbReference type="AlphaFoldDB" id="L7JWL8"/>
<feature type="coiled-coil region" evidence="1">
    <location>
        <begin position="111"/>
        <end position="332"/>
    </location>
</feature>